<dbReference type="Gramene" id="GBG91628">
    <property type="protein sequence ID" value="GBG91628"/>
    <property type="gene ID" value="CBR_g52662"/>
</dbReference>
<dbReference type="SUPFAM" id="SSF52047">
    <property type="entry name" value="RNI-like"/>
    <property type="match status" value="1"/>
</dbReference>
<comment type="caution">
    <text evidence="3">The sequence shown here is derived from an EMBL/GenBank/DDBJ whole genome shotgun (WGS) entry which is preliminary data.</text>
</comment>
<dbReference type="OrthoDB" id="3219396at2759"/>
<dbReference type="Gene3D" id="3.80.10.10">
    <property type="entry name" value="Ribonuclease Inhibitor"/>
    <property type="match status" value="1"/>
</dbReference>
<protein>
    <recommendedName>
        <fullName evidence="2">F-box domain-containing protein</fullName>
    </recommendedName>
</protein>
<feature type="region of interest" description="Disordered" evidence="1">
    <location>
        <begin position="25"/>
        <end position="62"/>
    </location>
</feature>
<evidence type="ECO:0000313" key="4">
    <source>
        <dbReference type="Proteomes" id="UP000265515"/>
    </source>
</evidence>
<dbReference type="PANTHER" id="PTHR38926">
    <property type="entry name" value="F-BOX DOMAIN CONTAINING PROTEIN, EXPRESSED"/>
    <property type="match status" value="1"/>
</dbReference>
<dbReference type="InterPro" id="IPR032675">
    <property type="entry name" value="LRR_dom_sf"/>
</dbReference>
<dbReference type="SMART" id="SM00256">
    <property type="entry name" value="FBOX"/>
    <property type="match status" value="1"/>
</dbReference>
<evidence type="ECO:0000313" key="3">
    <source>
        <dbReference type="EMBL" id="GBG91628.1"/>
    </source>
</evidence>
<sequence>MEDLHGETDHHHHLSRADLDAVVGASAGSSSVDDPVHGADVADSRHDHGANESHHHHSGLRREDLDVQGDIRVADRAAVDGAAVDGAAVDAWRDWSTMVGEVLAHIFSVLPIRERFRVGSVCKSWRRVSAAPESWTEAEVMLVSWPKVKQCMEEVLLRSRGRLLDLTLADCDNALLQKIGDTCPLLRRLHIVSFHFQAEWIRSVEAFVRGCPRVRSLMCFGIDTHCAPRSDTDLSDFARVVVTGLPHLVSLSLGGSGFGGKADQVLSTVIADHAAQLEVLGFIFLQITAVDLARLGQRLPSLRSLLFMDVSISDDDVRVIADNFPNLEILELWHAKITDASLDLIGQKMDKLRVLQVSRCRALTQERVSSLRSRRKDLNVVTAHYQMRMRMISFAHCLALNLMMSTIYSIEKRRDLGPGCGPPHPPPTF</sequence>
<dbReference type="InterPro" id="IPR001810">
    <property type="entry name" value="F-box_dom"/>
</dbReference>
<dbReference type="Pfam" id="PF12937">
    <property type="entry name" value="F-box-like"/>
    <property type="match status" value="1"/>
</dbReference>
<dbReference type="InterPro" id="IPR036047">
    <property type="entry name" value="F-box-like_dom_sf"/>
</dbReference>
<gene>
    <name evidence="3" type="ORF">CBR_g52662</name>
</gene>
<dbReference type="Proteomes" id="UP000265515">
    <property type="component" value="Unassembled WGS sequence"/>
</dbReference>
<reference evidence="3 4" key="1">
    <citation type="journal article" date="2018" name="Cell">
        <title>The Chara Genome: Secondary Complexity and Implications for Plant Terrestrialization.</title>
        <authorList>
            <person name="Nishiyama T."/>
            <person name="Sakayama H."/>
            <person name="Vries J.D."/>
            <person name="Buschmann H."/>
            <person name="Saint-Marcoux D."/>
            <person name="Ullrich K.K."/>
            <person name="Haas F.B."/>
            <person name="Vanderstraeten L."/>
            <person name="Becker D."/>
            <person name="Lang D."/>
            <person name="Vosolsobe S."/>
            <person name="Rombauts S."/>
            <person name="Wilhelmsson P.K.I."/>
            <person name="Janitza P."/>
            <person name="Kern R."/>
            <person name="Heyl A."/>
            <person name="Rumpler F."/>
            <person name="Villalobos L.I.A.C."/>
            <person name="Clay J.M."/>
            <person name="Skokan R."/>
            <person name="Toyoda A."/>
            <person name="Suzuki Y."/>
            <person name="Kagoshima H."/>
            <person name="Schijlen E."/>
            <person name="Tajeshwar N."/>
            <person name="Catarino B."/>
            <person name="Hetherington A.J."/>
            <person name="Saltykova A."/>
            <person name="Bonnot C."/>
            <person name="Breuninger H."/>
            <person name="Symeonidi A."/>
            <person name="Radhakrishnan G.V."/>
            <person name="Van Nieuwerburgh F."/>
            <person name="Deforce D."/>
            <person name="Chang C."/>
            <person name="Karol K.G."/>
            <person name="Hedrich R."/>
            <person name="Ulvskov P."/>
            <person name="Glockner G."/>
            <person name="Delwiche C.F."/>
            <person name="Petrasek J."/>
            <person name="Van de Peer Y."/>
            <person name="Friml J."/>
            <person name="Beilby M."/>
            <person name="Dolan L."/>
            <person name="Kohara Y."/>
            <person name="Sugano S."/>
            <person name="Fujiyama A."/>
            <person name="Delaux P.-M."/>
            <person name="Quint M."/>
            <person name="TheiBen G."/>
            <person name="Hagemann M."/>
            <person name="Harholt J."/>
            <person name="Dunand C."/>
            <person name="Zachgo S."/>
            <person name="Langdale J."/>
            <person name="Maumus F."/>
            <person name="Straeten D.V.D."/>
            <person name="Gould S.B."/>
            <person name="Rensing S.A."/>
        </authorList>
    </citation>
    <scope>NUCLEOTIDE SEQUENCE [LARGE SCALE GENOMIC DNA]</scope>
    <source>
        <strain evidence="3 4">S276</strain>
    </source>
</reference>
<dbReference type="SUPFAM" id="SSF81383">
    <property type="entry name" value="F-box domain"/>
    <property type="match status" value="1"/>
</dbReference>
<feature type="domain" description="F-box" evidence="2">
    <location>
        <begin position="98"/>
        <end position="138"/>
    </location>
</feature>
<evidence type="ECO:0000256" key="1">
    <source>
        <dbReference type="SAM" id="MobiDB-lite"/>
    </source>
</evidence>
<keyword evidence="4" id="KW-1185">Reference proteome</keyword>
<evidence type="ECO:0000259" key="2">
    <source>
        <dbReference type="SMART" id="SM00256"/>
    </source>
</evidence>
<proteinExistence type="predicted"/>
<dbReference type="EMBL" id="BFEA01000928">
    <property type="protein sequence ID" value="GBG91628.1"/>
    <property type="molecule type" value="Genomic_DNA"/>
</dbReference>
<dbReference type="Gene3D" id="1.20.1280.50">
    <property type="match status" value="1"/>
</dbReference>
<name>A0A388MAN3_CHABU</name>
<dbReference type="PANTHER" id="PTHR38926:SF72">
    <property type="entry name" value="IM:7136021-RELATED"/>
    <property type="match status" value="1"/>
</dbReference>
<organism evidence="3 4">
    <name type="scientific">Chara braunii</name>
    <name type="common">Braun's stonewort</name>
    <dbReference type="NCBI Taxonomy" id="69332"/>
    <lineage>
        <taxon>Eukaryota</taxon>
        <taxon>Viridiplantae</taxon>
        <taxon>Streptophyta</taxon>
        <taxon>Charophyceae</taxon>
        <taxon>Charales</taxon>
        <taxon>Characeae</taxon>
        <taxon>Chara</taxon>
    </lineage>
</organism>
<dbReference type="AlphaFoldDB" id="A0A388MAN3"/>
<feature type="compositionally biased region" description="Basic and acidic residues" evidence="1">
    <location>
        <begin position="34"/>
        <end position="53"/>
    </location>
</feature>
<accession>A0A388MAN3</accession>